<comment type="caution">
    <text evidence="4">The sequence shown here is derived from an EMBL/GenBank/DDBJ whole genome shotgun (WGS) entry which is preliminary data.</text>
</comment>
<evidence type="ECO:0000256" key="2">
    <source>
        <dbReference type="SAM" id="Phobius"/>
    </source>
</evidence>
<protein>
    <submittedName>
        <fullName evidence="4">RICIN domain-containing protein</fullName>
    </submittedName>
</protein>
<keyword evidence="5" id="KW-1185">Reference proteome</keyword>
<dbReference type="InterPro" id="IPR000772">
    <property type="entry name" value="Ricin_B_lectin"/>
</dbReference>
<evidence type="ECO:0000259" key="3">
    <source>
        <dbReference type="SMART" id="SM00458"/>
    </source>
</evidence>
<dbReference type="SMART" id="SM00458">
    <property type="entry name" value="RICIN"/>
    <property type="match status" value="2"/>
</dbReference>
<evidence type="ECO:0000313" key="5">
    <source>
        <dbReference type="Proteomes" id="UP000664632"/>
    </source>
</evidence>
<dbReference type="RefSeq" id="WP_207113550.1">
    <property type="nucleotide sequence ID" value="NZ_JAFLWD010000039.1"/>
</dbReference>
<dbReference type="CDD" id="cd00161">
    <property type="entry name" value="beta-trefoil_Ricin-like"/>
    <property type="match status" value="1"/>
</dbReference>
<feature type="domain" description="Ricin B lectin" evidence="3">
    <location>
        <begin position="48"/>
        <end position="185"/>
    </location>
</feature>
<sequence length="962" mass="108389">MNAMWELKRGERPYLIKNKVTNIIFLFILYLVVWGSPLVAHSERTLNDNMYVSFSTLDEGYVLDVSGSTGKLITYPYHGLGNQLLSFKYRPEKDGYIIQLSKDEQRILTLGLNNQVSSITVEKVINSLSILEDEVIWDIKKVSGNIYSISNRKNGLYITVDNVTSMLPISMKANNNSNSQKFKLETMQGVYAIENRWNTNMVWDIEGGVYKDRDIIGYPFGGVGQKNQEWFLIYKPNDNQYVLSNSGDKRLIVDQKSATSSPSTMLNNLGFNEKYANKNLLSLSKITSLNGNMVVTIKNWASGLYYELTDVKTYDTIGRVIKLAENNESTKQQWILKKKKELAIPTINNVKVIGAISGESNTFYAGEKLTVNGRYTDSEFKQFDLYAQFDTDAAKLIEQNIPIKNGTQNFSAQVDTSDYRDGEHFVEFSARGDGMFQSNRVALKYTIVYPTPVGKPKPQVIEQYTDINSLNASDFITDLKDEIGSNIEITGLELDTSLKGDQIAVVSIKNKYKTVKIDVPVTILPNPIITSDFFENQAWLIDEINRQFSTKGKKIDENLYMFDLLNITSIVNRTGADFPNQHIPKNIEALQNLQVIDLKDKHLNGSLPDELGNLTNLKKLSIFGNSFTGEIPKTLSKLENLEFLALDDNKLTGTVPSGLEKLTKLKQVYINKNALVGILPTFNLGPFYNFSIRDTQLTYNEKNSPSFISNETQYQRTFAVGKDSLSLTGVKSLLISDDGAVIKPFDPIDEGFLNLRAQKKDKTDVELYSGHTFKIINKENGQVLYDGQAIKSKEIKIDSGTIYQVIMDDAVKNPNNIIEFGVNLREYKLSEVPKTLSLDLKLGDSDYQPVKISSKDSLSVFDNRLNSQWQLKIKPSELKSQTRTMLGNYFYKSKEGKPVEILAGDSFTTIESGISDSNAGIIDISKEWNDQSGLFYKQSINGNYKDSYTGRIEWQLVDAPTG</sequence>
<keyword evidence="2" id="KW-0472">Membrane</keyword>
<dbReference type="Pfam" id="PF00560">
    <property type="entry name" value="LRR_1"/>
    <property type="match status" value="2"/>
</dbReference>
<dbReference type="Proteomes" id="UP000664632">
    <property type="component" value="Unassembled WGS sequence"/>
</dbReference>
<dbReference type="InterPro" id="IPR032675">
    <property type="entry name" value="LRR_dom_sf"/>
</dbReference>
<dbReference type="SUPFAM" id="SSF52058">
    <property type="entry name" value="L domain-like"/>
    <property type="match status" value="1"/>
</dbReference>
<feature type="domain" description="Ricin B lectin" evidence="3">
    <location>
        <begin position="188"/>
        <end position="337"/>
    </location>
</feature>
<dbReference type="SUPFAM" id="SSF50370">
    <property type="entry name" value="Ricin B-like lectins"/>
    <property type="match status" value="2"/>
</dbReference>
<evidence type="ECO:0000313" key="4">
    <source>
        <dbReference type="EMBL" id="MBO0441573.1"/>
    </source>
</evidence>
<dbReference type="PANTHER" id="PTHR47988">
    <property type="entry name" value="SOMATIC EMBRYOGENESIS RECEPTOR KINASE 1"/>
    <property type="match status" value="1"/>
</dbReference>
<keyword evidence="2" id="KW-0812">Transmembrane</keyword>
<dbReference type="InterPro" id="IPR001611">
    <property type="entry name" value="Leu-rich_rpt"/>
</dbReference>
<gene>
    <name evidence="4" type="ORF">JZO69_14490</name>
</gene>
<keyword evidence="1" id="KW-0732">Signal</keyword>
<dbReference type="Pfam" id="PF14200">
    <property type="entry name" value="RicinB_lectin_2"/>
    <property type="match status" value="1"/>
</dbReference>
<dbReference type="Gene3D" id="3.80.10.10">
    <property type="entry name" value="Ribonuclease Inhibitor"/>
    <property type="match status" value="1"/>
</dbReference>
<organism evidence="4 5">
    <name type="scientific">Candidatus Enterococcus ikei</name>
    <dbReference type="NCBI Taxonomy" id="2815326"/>
    <lineage>
        <taxon>Bacteria</taxon>
        <taxon>Bacillati</taxon>
        <taxon>Bacillota</taxon>
        <taxon>Bacilli</taxon>
        <taxon>Lactobacillales</taxon>
        <taxon>Enterococcaceae</taxon>
        <taxon>Enterococcus</taxon>
    </lineage>
</organism>
<dbReference type="EMBL" id="JAFLWD010000039">
    <property type="protein sequence ID" value="MBO0441573.1"/>
    <property type="molecule type" value="Genomic_DNA"/>
</dbReference>
<reference evidence="4 5" key="1">
    <citation type="submission" date="2021-03" db="EMBL/GenBank/DDBJ databases">
        <title>Enterococcal diversity collection.</title>
        <authorList>
            <person name="Gilmore M.S."/>
            <person name="Schwartzman J."/>
            <person name="Van Tyne D."/>
            <person name="Martin M."/>
            <person name="Earl A.M."/>
            <person name="Manson A.L."/>
            <person name="Straub T."/>
            <person name="Salamzade R."/>
            <person name="Saavedra J."/>
            <person name="Lebreton F."/>
            <person name="Prichula J."/>
            <person name="Schaufler K."/>
            <person name="Gaca A."/>
            <person name="Sgardioli B."/>
            <person name="Wagenaar J."/>
            <person name="Strong T."/>
        </authorList>
    </citation>
    <scope>NUCLEOTIDE SEQUENCE [LARGE SCALE GENOMIC DNA]</scope>
    <source>
        <strain evidence="4 5">DIV0869a</strain>
    </source>
</reference>
<dbReference type="PROSITE" id="PS50231">
    <property type="entry name" value="RICIN_B_LECTIN"/>
    <property type="match status" value="1"/>
</dbReference>
<dbReference type="InterPro" id="IPR035992">
    <property type="entry name" value="Ricin_B-like_lectins"/>
</dbReference>
<name>A0ABS3H241_9ENTE</name>
<feature type="transmembrane region" description="Helical" evidence="2">
    <location>
        <begin position="20"/>
        <end position="40"/>
    </location>
</feature>
<keyword evidence="2" id="KW-1133">Transmembrane helix</keyword>
<accession>A0ABS3H241</accession>
<dbReference type="Gene3D" id="2.80.10.50">
    <property type="match status" value="2"/>
</dbReference>
<proteinExistence type="predicted"/>
<evidence type="ECO:0000256" key="1">
    <source>
        <dbReference type="ARBA" id="ARBA00022729"/>
    </source>
</evidence>